<feature type="signal peptide" evidence="1">
    <location>
        <begin position="1"/>
        <end position="19"/>
    </location>
</feature>
<name>A0A7I8WRD4_BURXY</name>
<evidence type="ECO:0000256" key="1">
    <source>
        <dbReference type="SAM" id="SignalP"/>
    </source>
</evidence>
<dbReference type="SMR" id="A0A7I8WRD4"/>
<dbReference type="EMBL" id="CAJFCV020000004">
    <property type="protein sequence ID" value="CAG9114476.1"/>
    <property type="molecule type" value="Genomic_DNA"/>
</dbReference>
<accession>A0A7I8WRD4</accession>
<gene>
    <name evidence="2" type="ORF">BXYJ_LOCUS8516</name>
</gene>
<sequence length="91" mass="9862">MRATIIFSIFLVLILAVSANPTSQPVKGGGLQLPSGDNCDPLRCNRACQDHDYRGGSCSMGRVCSNVIRYNGGSSLTLRPNLDLYLENNMN</sequence>
<comment type="caution">
    <text evidence="2">The sequence shown here is derived from an EMBL/GenBank/DDBJ whole genome shotgun (WGS) entry which is preliminary data.</text>
</comment>
<dbReference type="AlphaFoldDB" id="A0A7I8WRD4"/>
<dbReference type="EMBL" id="CAJFDI010000004">
    <property type="protein sequence ID" value="CAD5225382.1"/>
    <property type="molecule type" value="Genomic_DNA"/>
</dbReference>
<feature type="chain" id="PRO_5036400060" evidence="1">
    <location>
        <begin position="20"/>
        <end position="91"/>
    </location>
</feature>
<dbReference type="Proteomes" id="UP000659654">
    <property type="component" value="Unassembled WGS sequence"/>
</dbReference>
<proteinExistence type="predicted"/>
<keyword evidence="3" id="KW-1185">Reference proteome</keyword>
<keyword evidence="1" id="KW-0732">Signal</keyword>
<organism evidence="2 3">
    <name type="scientific">Bursaphelenchus xylophilus</name>
    <name type="common">Pinewood nematode worm</name>
    <name type="synonym">Aphelenchoides xylophilus</name>
    <dbReference type="NCBI Taxonomy" id="6326"/>
    <lineage>
        <taxon>Eukaryota</taxon>
        <taxon>Metazoa</taxon>
        <taxon>Ecdysozoa</taxon>
        <taxon>Nematoda</taxon>
        <taxon>Chromadorea</taxon>
        <taxon>Rhabditida</taxon>
        <taxon>Tylenchina</taxon>
        <taxon>Tylenchomorpha</taxon>
        <taxon>Aphelenchoidea</taxon>
        <taxon>Aphelenchoididae</taxon>
        <taxon>Bursaphelenchus</taxon>
    </lineage>
</organism>
<protein>
    <submittedName>
        <fullName evidence="2">(pine wood nematode) hypothetical protein</fullName>
    </submittedName>
</protein>
<reference evidence="2" key="1">
    <citation type="submission" date="2020-09" db="EMBL/GenBank/DDBJ databases">
        <authorList>
            <person name="Kikuchi T."/>
        </authorList>
    </citation>
    <scope>NUCLEOTIDE SEQUENCE</scope>
    <source>
        <strain evidence="2">Ka4C1</strain>
    </source>
</reference>
<evidence type="ECO:0000313" key="2">
    <source>
        <dbReference type="EMBL" id="CAD5225382.1"/>
    </source>
</evidence>
<dbReference type="Proteomes" id="UP000582659">
    <property type="component" value="Unassembled WGS sequence"/>
</dbReference>
<evidence type="ECO:0000313" key="3">
    <source>
        <dbReference type="Proteomes" id="UP000659654"/>
    </source>
</evidence>